<dbReference type="GO" id="GO:0005634">
    <property type="term" value="C:nucleus"/>
    <property type="evidence" value="ECO:0007669"/>
    <property type="project" value="UniProtKB-SubCell"/>
</dbReference>
<accession>A0A8C4RAG3</accession>
<evidence type="ECO:0000256" key="1">
    <source>
        <dbReference type="ARBA" id="ARBA00004123"/>
    </source>
</evidence>
<dbReference type="PANTHER" id="PTHR14315">
    <property type="entry name" value="SPOT14 FAMILY MEMBER"/>
    <property type="match status" value="1"/>
</dbReference>
<sequence>MGALEMQTVLVPSLLRDVPLGHGVGGDMYEAYAILKGVHGQMESGGTNGLLLLLGGGSTGNNSAQIWDAKVLESEFCHHVQGLQRVLSAMSETALVLTTRYKEEVACTGGS</sequence>
<name>A0A8C4RAG3_EPTBU</name>
<comment type="similarity">
    <text evidence="3">Belongs to the SPOT14 family.</text>
</comment>
<dbReference type="Gene3D" id="6.10.140.1610">
    <property type="match status" value="1"/>
</dbReference>
<dbReference type="Pfam" id="PF07084">
    <property type="entry name" value="Spot_14"/>
    <property type="match status" value="1"/>
</dbReference>
<dbReference type="PANTHER" id="PTHR14315:SF17">
    <property type="entry name" value="MIP21584P"/>
    <property type="match status" value="1"/>
</dbReference>
<dbReference type="InterPro" id="IPR009786">
    <property type="entry name" value="Spot_14"/>
</dbReference>
<dbReference type="InterPro" id="IPR053719">
    <property type="entry name" value="Lipogen_MT_Stabilize_sf"/>
</dbReference>
<keyword evidence="5" id="KW-0539">Nucleus</keyword>
<comment type="subcellular location">
    <subcellularLocation>
        <location evidence="2">Cytoplasm</location>
    </subcellularLocation>
    <subcellularLocation>
        <location evidence="1">Nucleus</location>
    </subcellularLocation>
</comment>
<dbReference type="Ensembl" id="ENSEBUT00000028048.1">
    <property type="protein sequence ID" value="ENSEBUP00000027472.1"/>
    <property type="gene ID" value="ENSEBUG00000016836.1"/>
</dbReference>
<evidence type="ECO:0000256" key="5">
    <source>
        <dbReference type="ARBA" id="ARBA00023242"/>
    </source>
</evidence>
<dbReference type="GO" id="GO:0005829">
    <property type="term" value="C:cytosol"/>
    <property type="evidence" value="ECO:0007669"/>
    <property type="project" value="TreeGrafter"/>
</dbReference>
<organism evidence="6 7">
    <name type="scientific">Eptatretus burgeri</name>
    <name type="common">Inshore hagfish</name>
    <dbReference type="NCBI Taxonomy" id="7764"/>
    <lineage>
        <taxon>Eukaryota</taxon>
        <taxon>Metazoa</taxon>
        <taxon>Chordata</taxon>
        <taxon>Craniata</taxon>
        <taxon>Vertebrata</taxon>
        <taxon>Cyclostomata</taxon>
        <taxon>Myxini</taxon>
        <taxon>Myxiniformes</taxon>
        <taxon>Myxinidae</taxon>
        <taxon>Eptatretinae</taxon>
        <taxon>Eptatretus</taxon>
    </lineage>
</organism>
<dbReference type="Proteomes" id="UP000694388">
    <property type="component" value="Unplaced"/>
</dbReference>
<dbReference type="OMA" id="EEGNAWK"/>
<proteinExistence type="inferred from homology"/>
<reference evidence="6" key="1">
    <citation type="submission" date="2025-08" db="UniProtKB">
        <authorList>
            <consortium name="Ensembl"/>
        </authorList>
    </citation>
    <scope>IDENTIFICATION</scope>
</reference>
<keyword evidence="7" id="KW-1185">Reference proteome</keyword>
<dbReference type="GO" id="GO:0046890">
    <property type="term" value="P:regulation of lipid biosynthetic process"/>
    <property type="evidence" value="ECO:0007669"/>
    <property type="project" value="TreeGrafter"/>
</dbReference>
<protein>
    <submittedName>
        <fullName evidence="6">Uncharacterized protein</fullName>
    </submittedName>
</protein>
<evidence type="ECO:0000313" key="6">
    <source>
        <dbReference type="Ensembl" id="ENSEBUP00000027472.1"/>
    </source>
</evidence>
<reference evidence="6" key="2">
    <citation type="submission" date="2025-09" db="UniProtKB">
        <authorList>
            <consortium name="Ensembl"/>
        </authorList>
    </citation>
    <scope>IDENTIFICATION</scope>
</reference>
<evidence type="ECO:0000256" key="4">
    <source>
        <dbReference type="ARBA" id="ARBA00022490"/>
    </source>
</evidence>
<evidence type="ECO:0000313" key="7">
    <source>
        <dbReference type="Proteomes" id="UP000694388"/>
    </source>
</evidence>
<keyword evidence="4" id="KW-0963">Cytoplasm</keyword>
<evidence type="ECO:0000256" key="2">
    <source>
        <dbReference type="ARBA" id="ARBA00004496"/>
    </source>
</evidence>
<dbReference type="AlphaFoldDB" id="A0A8C4RAG3"/>
<evidence type="ECO:0000256" key="3">
    <source>
        <dbReference type="ARBA" id="ARBA00009488"/>
    </source>
</evidence>